<reference evidence="1 2" key="1">
    <citation type="submission" date="2023-07" db="EMBL/GenBank/DDBJ databases">
        <title>Sorghum-associated microbial communities from plants grown in Nebraska, USA.</title>
        <authorList>
            <person name="Schachtman D."/>
        </authorList>
    </citation>
    <scope>NUCLEOTIDE SEQUENCE [LARGE SCALE GENOMIC DNA]</scope>
    <source>
        <strain evidence="1 2">BE314</strain>
    </source>
</reference>
<dbReference type="PANTHER" id="PTHR35145:SF1">
    <property type="entry name" value="CYTOPLASMIC PROTEIN"/>
    <property type="match status" value="1"/>
</dbReference>
<dbReference type="InterPro" id="IPR007351">
    <property type="entry name" value="YjbR"/>
</dbReference>
<protein>
    <submittedName>
        <fullName evidence="1">DNA-binding protein (MmcQ/YjbR family)</fullName>
    </submittedName>
</protein>
<evidence type="ECO:0000313" key="2">
    <source>
        <dbReference type="Proteomes" id="UP001180453"/>
    </source>
</evidence>
<dbReference type="EMBL" id="JAVDXU010000001">
    <property type="protein sequence ID" value="MDR7268269.1"/>
    <property type="molecule type" value="Genomic_DNA"/>
</dbReference>
<evidence type="ECO:0000313" key="1">
    <source>
        <dbReference type="EMBL" id="MDR7268269.1"/>
    </source>
</evidence>
<gene>
    <name evidence="1" type="ORF">J2X20_000898</name>
</gene>
<dbReference type="InterPro" id="IPR058532">
    <property type="entry name" value="YjbR/MT2646/Rv2570-like"/>
</dbReference>
<organism evidence="1 2">
    <name type="scientific">Roseateles saccharophilus</name>
    <name type="common">Pseudomonas saccharophila</name>
    <dbReference type="NCBI Taxonomy" id="304"/>
    <lineage>
        <taxon>Bacteria</taxon>
        <taxon>Pseudomonadati</taxon>
        <taxon>Pseudomonadota</taxon>
        <taxon>Betaproteobacteria</taxon>
        <taxon>Burkholderiales</taxon>
        <taxon>Sphaerotilaceae</taxon>
        <taxon>Roseateles</taxon>
    </lineage>
</organism>
<dbReference type="RefSeq" id="WP_310261463.1">
    <property type="nucleotide sequence ID" value="NZ_JAVDXU010000001.1"/>
</dbReference>
<dbReference type="Pfam" id="PF04237">
    <property type="entry name" value="YjbR"/>
    <property type="match status" value="1"/>
</dbReference>
<accession>A0ABU1YHC9</accession>
<name>A0ABU1YHC9_ROSSA</name>
<dbReference type="InterPro" id="IPR038056">
    <property type="entry name" value="YjbR-like_sf"/>
</dbReference>
<dbReference type="GO" id="GO:0003677">
    <property type="term" value="F:DNA binding"/>
    <property type="evidence" value="ECO:0007669"/>
    <property type="project" value="UniProtKB-KW"/>
</dbReference>
<dbReference type="Proteomes" id="UP001180453">
    <property type="component" value="Unassembled WGS sequence"/>
</dbReference>
<dbReference type="Gene3D" id="3.90.1150.30">
    <property type="match status" value="1"/>
</dbReference>
<keyword evidence="2" id="KW-1185">Reference proteome</keyword>
<keyword evidence="1" id="KW-0238">DNA-binding</keyword>
<sequence length="118" mass="12759">MSFAALAKFAMELPGATQDIKWGADWVASVGGKMFFVGGPHPDQWTHCSIKVDDHRFLELTGLPGIAPAPYAARYHWVAVSDPKALPLSELKALVKRSHGLVAGKLPKKLRLSLGIEA</sequence>
<dbReference type="PANTHER" id="PTHR35145">
    <property type="entry name" value="CYTOPLASMIC PROTEIN-RELATED"/>
    <property type="match status" value="1"/>
</dbReference>
<dbReference type="SUPFAM" id="SSF142906">
    <property type="entry name" value="YjbR-like"/>
    <property type="match status" value="1"/>
</dbReference>
<proteinExistence type="predicted"/>
<comment type="caution">
    <text evidence="1">The sequence shown here is derived from an EMBL/GenBank/DDBJ whole genome shotgun (WGS) entry which is preliminary data.</text>
</comment>